<reference evidence="4" key="1">
    <citation type="submission" date="2016-06" db="UniProtKB">
        <authorList>
            <consortium name="WormBaseParasite"/>
        </authorList>
    </citation>
    <scope>IDENTIFICATION</scope>
</reference>
<sequence>MKGRPATLWKPQTRPFLNIADKMFARIIFNCLNTLLERLHPETLDAGSTVETEEKHKRRQYTPVRHPFNSLDLTKANNTENHHGLANLIEIEISKAIYGDGKTVATILQRLPLSTTTEKTAVMNKPTPETDENEIRYNVSGIRITLVNKSAYVEGIDSRNIRVD</sequence>
<gene>
    <name evidence="2" type="ORF">SSLN_LOCUS38</name>
</gene>
<dbReference type="WBParaSite" id="SSLN_0000003701-mRNA-1">
    <property type="protein sequence ID" value="SSLN_0000003701-mRNA-1"/>
    <property type="gene ID" value="SSLN_0000003701"/>
</dbReference>
<evidence type="ECO:0000313" key="4">
    <source>
        <dbReference type="WBParaSite" id="SSLN_0000003701-mRNA-1"/>
    </source>
</evidence>
<dbReference type="Proteomes" id="UP000275846">
    <property type="component" value="Unassembled WGS sequence"/>
</dbReference>
<evidence type="ECO:0000313" key="2">
    <source>
        <dbReference type="EMBL" id="VDL81013.1"/>
    </source>
</evidence>
<name>A0A183S740_SCHSO</name>
<accession>A0A183S740</accession>
<dbReference type="AlphaFoldDB" id="A0A183S740"/>
<protein>
    <submittedName>
        <fullName evidence="2 4">Uncharacterized protein</fullName>
    </submittedName>
</protein>
<keyword evidence="3" id="KW-1185">Reference proteome</keyword>
<organism evidence="4">
    <name type="scientific">Schistocephalus solidus</name>
    <name type="common">Tapeworm</name>
    <dbReference type="NCBI Taxonomy" id="70667"/>
    <lineage>
        <taxon>Eukaryota</taxon>
        <taxon>Metazoa</taxon>
        <taxon>Spiralia</taxon>
        <taxon>Lophotrochozoa</taxon>
        <taxon>Platyhelminthes</taxon>
        <taxon>Cestoda</taxon>
        <taxon>Eucestoda</taxon>
        <taxon>Diphyllobothriidea</taxon>
        <taxon>Diphyllobothriidae</taxon>
        <taxon>Schistocephalus</taxon>
    </lineage>
</organism>
<dbReference type="EMBL" id="UYSU01000016">
    <property type="protein sequence ID" value="VDL81013.1"/>
    <property type="molecule type" value="Genomic_DNA"/>
</dbReference>
<feature type="region of interest" description="Disordered" evidence="1">
    <location>
        <begin position="47"/>
        <end position="75"/>
    </location>
</feature>
<evidence type="ECO:0000256" key="1">
    <source>
        <dbReference type="SAM" id="MobiDB-lite"/>
    </source>
</evidence>
<reference evidence="2 3" key="2">
    <citation type="submission" date="2018-11" db="EMBL/GenBank/DDBJ databases">
        <authorList>
            <consortium name="Pathogen Informatics"/>
        </authorList>
    </citation>
    <scope>NUCLEOTIDE SEQUENCE [LARGE SCALE GENOMIC DNA]</scope>
    <source>
        <strain evidence="2 3">NST_G2</strain>
    </source>
</reference>
<proteinExistence type="predicted"/>
<evidence type="ECO:0000313" key="3">
    <source>
        <dbReference type="Proteomes" id="UP000275846"/>
    </source>
</evidence>